<keyword evidence="2" id="KW-0732">Signal</keyword>
<dbReference type="InterPro" id="IPR005064">
    <property type="entry name" value="BUG"/>
</dbReference>
<evidence type="ECO:0000256" key="2">
    <source>
        <dbReference type="SAM" id="SignalP"/>
    </source>
</evidence>
<protein>
    <submittedName>
        <fullName evidence="3">Tripartite tricarboxylate transporter family receptor</fullName>
    </submittedName>
</protein>
<keyword evidence="3" id="KW-0675">Receptor</keyword>
<dbReference type="Gene3D" id="3.40.190.150">
    <property type="entry name" value="Bordetella uptake gene, domain 1"/>
    <property type="match status" value="1"/>
</dbReference>
<dbReference type="RefSeq" id="WP_085879429.1">
    <property type="nucleotide sequence ID" value="NZ_FWFZ01000012.1"/>
</dbReference>
<organism evidence="3 4">
    <name type="scientific">Roseisalinus antarcticus</name>
    <dbReference type="NCBI Taxonomy" id="254357"/>
    <lineage>
        <taxon>Bacteria</taxon>
        <taxon>Pseudomonadati</taxon>
        <taxon>Pseudomonadota</taxon>
        <taxon>Alphaproteobacteria</taxon>
        <taxon>Rhodobacterales</taxon>
        <taxon>Roseobacteraceae</taxon>
        <taxon>Roseisalinus</taxon>
    </lineage>
</organism>
<dbReference type="Proteomes" id="UP000193900">
    <property type="component" value="Unassembled WGS sequence"/>
</dbReference>
<dbReference type="Gene3D" id="3.40.190.10">
    <property type="entry name" value="Periplasmic binding protein-like II"/>
    <property type="match status" value="1"/>
</dbReference>
<comment type="similarity">
    <text evidence="1">Belongs to the UPF0065 (bug) family.</text>
</comment>
<evidence type="ECO:0000313" key="4">
    <source>
        <dbReference type="Proteomes" id="UP000193900"/>
    </source>
</evidence>
<dbReference type="PANTHER" id="PTHR42928:SF5">
    <property type="entry name" value="BLR1237 PROTEIN"/>
    <property type="match status" value="1"/>
</dbReference>
<dbReference type="OrthoDB" id="9780943at2"/>
<proteinExistence type="inferred from homology"/>
<reference evidence="3 4" key="1">
    <citation type="submission" date="2017-03" db="EMBL/GenBank/DDBJ databases">
        <authorList>
            <person name="Afonso C.L."/>
            <person name="Miller P.J."/>
            <person name="Scott M.A."/>
            <person name="Spackman E."/>
            <person name="Goraichik I."/>
            <person name="Dimitrov K.M."/>
            <person name="Suarez D.L."/>
            <person name="Swayne D.E."/>
        </authorList>
    </citation>
    <scope>NUCLEOTIDE SEQUENCE [LARGE SCALE GENOMIC DNA]</scope>
    <source>
        <strain evidence="3 4">CECT 7023</strain>
    </source>
</reference>
<sequence>MFQYNDAAGSGKFQSSACAAAILSAVAILPGAVSAQTDCSFFSGQTVELVVPFNPGGGFDAYGRLVAKYMGPILGADSMIVRNQPGAGGMLATNQTWAADPDGLMLQVMSTSGMLTAELGGAAGVGFESAEFSWIGRVSGEPDVVAVGFGSDIASPEAIQAISAERPVRIGSSGVGDIDYIEAQILTKVFDLDSNIVVGFSGAPEVYSSLARGELDLFTSSYSGARQAAAAESASILWLFDDNADPDFPDLTPIGEYLEGDNLALVKAHADLVAGGRAIAGPPGIPEDRLTCLRDAFDATVVDEAFLAESAEINRPVAPISGADLQETIVSLTGNVPQDYADLLIESYSN</sequence>
<name>A0A1Y5T9Q2_9RHOB</name>
<dbReference type="PANTHER" id="PTHR42928">
    <property type="entry name" value="TRICARBOXYLATE-BINDING PROTEIN"/>
    <property type="match status" value="1"/>
</dbReference>
<evidence type="ECO:0000256" key="1">
    <source>
        <dbReference type="ARBA" id="ARBA00006987"/>
    </source>
</evidence>
<gene>
    <name evidence="3" type="ORF">ROA7023_02593</name>
</gene>
<dbReference type="AlphaFoldDB" id="A0A1Y5T9Q2"/>
<evidence type="ECO:0000313" key="3">
    <source>
        <dbReference type="EMBL" id="SLN57197.1"/>
    </source>
</evidence>
<dbReference type="InterPro" id="IPR042100">
    <property type="entry name" value="Bug_dom1"/>
</dbReference>
<accession>A0A1Y5T9Q2</accession>
<feature type="signal peptide" evidence="2">
    <location>
        <begin position="1"/>
        <end position="35"/>
    </location>
</feature>
<feature type="chain" id="PRO_5012599404" evidence="2">
    <location>
        <begin position="36"/>
        <end position="350"/>
    </location>
</feature>
<keyword evidence="4" id="KW-1185">Reference proteome</keyword>
<dbReference type="EMBL" id="FWFZ01000012">
    <property type="protein sequence ID" value="SLN57197.1"/>
    <property type="molecule type" value="Genomic_DNA"/>
</dbReference>